<comment type="caution">
    <text evidence="2">The sequence shown here is derived from an EMBL/GenBank/DDBJ whole genome shotgun (WGS) entry which is preliminary data.</text>
</comment>
<feature type="non-terminal residue" evidence="2">
    <location>
        <position position="76"/>
    </location>
</feature>
<evidence type="ECO:0000313" key="3">
    <source>
        <dbReference type="Proteomes" id="UP000650477"/>
    </source>
</evidence>
<feature type="non-terminal residue" evidence="2">
    <location>
        <position position="1"/>
    </location>
</feature>
<organism evidence="2 3">
    <name type="scientific">Morganella morganii</name>
    <name type="common">Proteus morganii</name>
    <dbReference type="NCBI Taxonomy" id="582"/>
    <lineage>
        <taxon>Bacteria</taxon>
        <taxon>Pseudomonadati</taxon>
        <taxon>Pseudomonadota</taxon>
        <taxon>Gammaproteobacteria</taxon>
        <taxon>Enterobacterales</taxon>
        <taxon>Morganellaceae</taxon>
        <taxon>Morganella</taxon>
    </lineage>
</organism>
<evidence type="ECO:0000256" key="1">
    <source>
        <dbReference type="SAM" id="MobiDB-lite"/>
    </source>
</evidence>
<accession>A0A8I0Q970</accession>
<sequence length="76" mass="8163">CPDAGAECHSYEGAVIDVDTLPLPVLPETERNTSGTKPADSGSSTDFDDLTEPDGHLIADLRSALWHPDMLRQARS</sequence>
<proteinExistence type="predicted"/>
<gene>
    <name evidence="2" type="ORF">CYG68_21810</name>
</gene>
<protein>
    <submittedName>
        <fullName evidence="2">Uncharacterized protein</fullName>
    </submittedName>
</protein>
<evidence type="ECO:0000313" key="2">
    <source>
        <dbReference type="EMBL" id="MBE8614948.1"/>
    </source>
</evidence>
<dbReference type="Proteomes" id="UP000650477">
    <property type="component" value="Unassembled WGS sequence"/>
</dbReference>
<dbReference type="RefSeq" id="WP_193830616.1">
    <property type="nucleotide sequence ID" value="NZ_PKLF01000150.1"/>
</dbReference>
<name>A0A8I0Q970_MORMO</name>
<reference evidence="2" key="1">
    <citation type="submission" date="2017-12" db="EMBL/GenBank/DDBJ databases">
        <title>Genome sequencing and analysis.</title>
        <authorList>
            <person name="Huang Y.-T."/>
        </authorList>
    </citation>
    <scope>NUCLEOTIDE SEQUENCE</scope>
    <source>
        <strain evidence="2">VGH116</strain>
    </source>
</reference>
<dbReference type="AlphaFoldDB" id="A0A8I0Q970"/>
<feature type="compositionally biased region" description="Polar residues" evidence="1">
    <location>
        <begin position="32"/>
        <end position="45"/>
    </location>
</feature>
<dbReference type="EMBL" id="PKLF01000150">
    <property type="protein sequence ID" value="MBE8614948.1"/>
    <property type="molecule type" value="Genomic_DNA"/>
</dbReference>
<feature type="region of interest" description="Disordered" evidence="1">
    <location>
        <begin position="22"/>
        <end position="53"/>
    </location>
</feature>